<feature type="region of interest" description="Disordered" evidence="2">
    <location>
        <begin position="1"/>
        <end position="259"/>
    </location>
</feature>
<feature type="region of interest" description="Disordered" evidence="2">
    <location>
        <begin position="386"/>
        <end position="467"/>
    </location>
</feature>
<feature type="compositionally biased region" description="Polar residues" evidence="2">
    <location>
        <begin position="1"/>
        <end position="12"/>
    </location>
</feature>
<keyword evidence="5" id="KW-1185">Reference proteome</keyword>
<feature type="compositionally biased region" description="Low complexity" evidence="2">
    <location>
        <begin position="398"/>
        <end position="459"/>
    </location>
</feature>
<reference evidence="4 5" key="1">
    <citation type="submission" date="2020-06" db="EMBL/GenBank/DDBJ databases">
        <title>Actinokineospora xiongansis sp. nov., isolated from soil of Baiyangdian.</title>
        <authorList>
            <person name="Zhang X."/>
        </authorList>
    </citation>
    <scope>NUCLEOTIDE SEQUENCE [LARGE SCALE GENOMIC DNA]</scope>
    <source>
        <strain evidence="4 5">HBU206404</strain>
    </source>
</reference>
<sequence>MTAPTRNKNSARAATKPTEKSVDEAVESPETVDTDERAGRARRRRPVDDTSASTRAASDEDAGARRRSGSRRAAGTDAESSADRRSRRGTRSRAASGADPDGGAEPTRSRAGRSRATRSDVDGVSAGSRSDVEGAAVGSRRSRSRGSDGAEVDGVSGSRAGRSRRSSGAEVSVGSRGTRSRGSGVDGLSTGSGSARSRAATGTARVSVTIGEPEVPVRTHGGVADPALAATVDAPPKPSRTPSIDRPERVTGPSRPRTAAAERAYARRAHRDGHGSVARAKVSDEEVASGRASFVVLIMALLAVGVAATLWLTTQAVADSYRLERAKEEANRLAEHAAQLQREVTKKESASVLAERARQLGMVPAGDPARIVVGPDGAVTVVGEAKPVQAPPPPASPADPAAGTQPPPAAVAQPPAAGAPPAGGTQPPPAGGTQQPPAAGAPPAGATPPAAGQTAPDGAEVPAPGGG</sequence>
<protein>
    <recommendedName>
        <fullName evidence="6">Cell division protein FtsL</fullName>
    </recommendedName>
</protein>
<evidence type="ECO:0000256" key="3">
    <source>
        <dbReference type="SAM" id="Phobius"/>
    </source>
</evidence>
<comment type="caution">
    <text evidence="4">The sequence shown here is derived from an EMBL/GenBank/DDBJ whole genome shotgun (WGS) entry which is preliminary data.</text>
</comment>
<evidence type="ECO:0000256" key="1">
    <source>
        <dbReference type="SAM" id="Coils"/>
    </source>
</evidence>
<feature type="compositionally biased region" description="Acidic residues" evidence="2">
    <location>
        <begin position="24"/>
        <end position="33"/>
    </location>
</feature>
<keyword evidence="1" id="KW-0175">Coiled coil</keyword>
<proteinExistence type="predicted"/>
<organism evidence="4 5">
    <name type="scientific">Actinokineospora xionganensis</name>
    <dbReference type="NCBI Taxonomy" id="2684470"/>
    <lineage>
        <taxon>Bacteria</taxon>
        <taxon>Bacillati</taxon>
        <taxon>Actinomycetota</taxon>
        <taxon>Actinomycetes</taxon>
        <taxon>Pseudonocardiales</taxon>
        <taxon>Pseudonocardiaceae</taxon>
        <taxon>Actinokineospora</taxon>
    </lineage>
</organism>
<evidence type="ECO:0000313" key="4">
    <source>
        <dbReference type="EMBL" id="MBC6447690.1"/>
    </source>
</evidence>
<keyword evidence="3" id="KW-1133">Transmembrane helix</keyword>
<feature type="compositionally biased region" description="Low complexity" evidence="2">
    <location>
        <begin position="154"/>
        <end position="205"/>
    </location>
</feature>
<dbReference type="RefSeq" id="WP_187220204.1">
    <property type="nucleotide sequence ID" value="NZ_JABVED010000005.1"/>
</dbReference>
<feature type="transmembrane region" description="Helical" evidence="3">
    <location>
        <begin position="292"/>
        <end position="312"/>
    </location>
</feature>
<dbReference type="EMBL" id="JABVED010000005">
    <property type="protein sequence ID" value="MBC6447690.1"/>
    <property type="molecule type" value="Genomic_DNA"/>
</dbReference>
<gene>
    <name evidence="4" type="ORF">GPZ80_10950</name>
</gene>
<keyword evidence="3" id="KW-0812">Transmembrane</keyword>
<name>A0ABR7L4S4_9PSEU</name>
<evidence type="ECO:0000256" key="2">
    <source>
        <dbReference type="SAM" id="MobiDB-lite"/>
    </source>
</evidence>
<accession>A0ABR7L4S4</accession>
<feature type="coiled-coil region" evidence="1">
    <location>
        <begin position="323"/>
        <end position="350"/>
    </location>
</feature>
<evidence type="ECO:0000313" key="5">
    <source>
        <dbReference type="Proteomes" id="UP000734823"/>
    </source>
</evidence>
<evidence type="ECO:0008006" key="6">
    <source>
        <dbReference type="Google" id="ProtNLM"/>
    </source>
</evidence>
<dbReference type="Proteomes" id="UP000734823">
    <property type="component" value="Unassembled WGS sequence"/>
</dbReference>
<keyword evidence="3" id="KW-0472">Membrane</keyword>